<evidence type="ECO:0000259" key="2">
    <source>
        <dbReference type="SMART" id="SM00922"/>
    </source>
</evidence>
<dbReference type="InterPro" id="IPR029017">
    <property type="entry name" value="Enolase-like_N"/>
</dbReference>
<dbReference type="Gene3D" id="3.30.390.10">
    <property type="entry name" value="Enolase-like, N-terminal domain"/>
    <property type="match status" value="1"/>
</dbReference>
<dbReference type="EMBL" id="CP000473">
    <property type="protein sequence ID" value="ABJ86007.1"/>
    <property type="molecule type" value="Genomic_DNA"/>
</dbReference>
<dbReference type="InParanoid" id="Q01WF8"/>
<dbReference type="InterPro" id="IPR013341">
    <property type="entry name" value="Mandelate_racemase_N_dom"/>
</dbReference>
<dbReference type="PROSITE" id="PS00908">
    <property type="entry name" value="MR_MLE_1"/>
    <property type="match status" value="1"/>
</dbReference>
<dbReference type="eggNOG" id="COG4948">
    <property type="taxonomic scope" value="Bacteria"/>
</dbReference>
<sequence precursor="true">MNRRTLLRSAAAAAGLSLAGRDAARAAIPKMKVTRVRVYSPPNPNPLFNQSDMVVTVETDAGITGIGEGGSRDTLEQCAGRLIGQDPRYIERLWQDMARSFFYPPGREKIHALGALDLALWDIQGKVLGRPVHALLGGMARNFCECYPTAGVIPGVRGGMPIKEHAQAVMAAGYRAFRMGAADTPANGTFNTHERLNKMAEDCAQAREGVGKNGDWCIDFHQRFDLSEAIRGCDLIKDFAPYFVEDPVRTEAFLEDIPLLRRSAKVPIAAGEEWGYRWDFNKLVEGHDIDYIRATLPNVGGITEMMKIAAICETHFVGIIPHFTGPIATAALVHALGVFSGPVLVEFTYQGIVKPYLPVWLDFREGKLYPNDRPGLGVELDLKPLKLVSEITERVTARAQVYYRPDGSITNW</sequence>
<dbReference type="CDD" id="cd03316">
    <property type="entry name" value="MR_like"/>
    <property type="match status" value="1"/>
</dbReference>
<accession>Q01WF8</accession>
<dbReference type="PROSITE" id="PS51318">
    <property type="entry name" value="TAT"/>
    <property type="match status" value="1"/>
</dbReference>
<dbReference type="STRING" id="234267.Acid_5052"/>
<dbReference type="InterPro" id="IPR036849">
    <property type="entry name" value="Enolase-like_C_sf"/>
</dbReference>
<evidence type="ECO:0000256" key="1">
    <source>
        <dbReference type="ARBA" id="ARBA00023239"/>
    </source>
</evidence>
<proteinExistence type="predicted"/>
<dbReference type="InterPro" id="IPR029065">
    <property type="entry name" value="Enolase_C-like"/>
</dbReference>
<dbReference type="Pfam" id="PF02746">
    <property type="entry name" value="MR_MLE_N"/>
    <property type="match status" value="1"/>
</dbReference>
<evidence type="ECO:0000313" key="3">
    <source>
        <dbReference type="EMBL" id="ABJ86007.1"/>
    </source>
</evidence>
<protein>
    <submittedName>
        <fullName evidence="3">Mandelate racemase/muconate lactonizing enzyme, N-terminal domain protein</fullName>
    </submittedName>
</protein>
<dbReference type="Pfam" id="PF13378">
    <property type="entry name" value="MR_MLE_C"/>
    <property type="match status" value="1"/>
</dbReference>
<name>Q01WF8_SOLUE</name>
<organism evidence="3">
    <name type="scientific">Solibacter usitatus (strain Ellin6076)</name>
    <dbReference type="NCBI Taxonomy" id="234267"/>
    <lineage>
        <taxon>Bacteria</taxon>
        <taxon>Pseudomonadati</taxon>
        <taxon>Acidobacteriota</taxon>
        <taxon>Terriglobia</taxon>
        <taxon>Bryobacterales</taxon>
        <taxon>Solibacteraceae</taxon>
        <taxon>Candidatus Solibacter</taxon>
    </lineage>
</organism>
<dbReference type="SUPFAM" id="SSF51604">
    <property type="entry name" value="Enolase C-terminal domain-like"/>
    <property type="match status" value="1"/>
</dbReference>
<dbReference type="AlphaFoldDB" id="Q01WF8"/>
<dbReference type="HOGENOM" id="CLU_030273_3_2_0"/>
<reference evidence="3" key="1">
    <citation type="submission" date="2006-10" db="EMBL/GenBank/DDBJ databases">
        <title>Complete sequence of Solibacter usitatus Ellin6076.</title>
        <authorList>
            <consortium name="US DOE Joint Genome Institute"/>
            <person name="Copeland A."/>
            <person name="Lucas S."/>
            <person name="Lapidus A."/>
            <person name="Barry K."/>
            <person name="Detter J.C."/>
            <person name="Glavina del Rio T."/>
            <person name="Hammon N."/>
            <person name="Israni S."/>
            <person name="Dalin E."/>
            <person name="Tice H."/>
            <person name="Pitluck S."/>
            <person name="Thompson L.S."/>
            <person name="Brettin T."/>
            <person name="Bruce D."/>
            <person name="Han C."/>
            <person name="Tapia R."/>
            <person name="Gilna P."/>
            <person name="Schmutz J."/>
            <person name="Larimer F."/>
            <person name="Land M."/>
            <person name="Hauser L."/>
            <person name="Kyrpides N."/>
            <person name="Mikhailova N."/>
            <person name="Janssen P.H."/>
            <person name="Kuske C.R."/>
            <person name="Richardson P."/>
        </authorList>
    </citation>
    <scope>NUCLEOTIDE SEQUENCE</scope>
    <source>
        <strain evidence="3">Ellin6076</strain>
    </source>
</reference>
<dbReference type="Gene3D" id="3.20.20.120">
    <property type="entry name" value="Enolase-like C-terminal domain"/>
    <property type="match status" value="1"/>
</dbReference>
<feature type="domain" description="Mandelate racemase/muconate lactonizing enzyme C-terminal" evidence="2">
    <location>
        <begin position="161"/>
        <end position="267"/>
    </location>
</feature>
<dbReference type="InterPro" id="IPR006311">
    <property type="entry name" value="TAT_signal"/>
</dbReference>
<dbReference type="SMART" id="SM00922">
    <property type="entry name" value="MR_MLE"/>
    <property type="match status" value="1"/>
</dbReference>
<dbReference type="SUPFAM" id="SSF54826">
    <property type="entry name" value="Enolase N-terminal domain-like"/>
    <property type="match status" value="1"/>
</dbReference>
<dbReference type="GO" id="GO:0016829">
    <property type="term" value="F:lyase activity"/>
    <property type="evidence" value="ECO:0007669"/>
    <property type="project" value="UniProtKB-KW"/>
</dbReference>
<dbReference type="PANTHER" id="PTHR48080:SF2">
    <property type="entry name" value="D-GALACTONATE DEHYDRATASE"/>
    <property type="match status" value="1"/>
</dbReference>
<dbReference type="OrthoDB" id="103536at2"/>
<keyword evidence="1" id="KW-0456">Lyase</keyword>
<dbReference type="PANTHER" id="PTHR48080">
    <property type="entry name" value="D-GALACTONATE DEHYDRATASE-RELATED"/>
    <property type="match status" value="1"/>
</dbReference>
<dbReference type="InterPro" id="IPR034593">
    <property type="entry name" value="DgoD-like"/>
</dbReference>
<gene>
    <name evidence="3" type="ordered locus">Acid_5052</name>
</gene>
<dbReference type="GO" id="GO:0009063">
    <property type="term" value="P:amino acid catabolic process"/>
    <property type="evidence" value="ECO:0007669"/>
    <property type="project" value="InterPro"/>
</dbReference>
<dbReference type="KEGG" id="sus:Acid_5052"/>
<dbReference type="InterPro" id="IPR013342">
    <property type="entry name" value="Mandelate_racemase_C"/>
</dbReference>
<dbReference type="SFLD" id="SFLDS00001">
    <property type="entry name" value="Enolase"/>
    <property type="match status" value="1"/>
</dbReference>
<dbReference type="InterPro" id="IPR018110">
    <property type="entry name" value="Mandel_Rmase/mucon_lact_enz_CS"/>
</dbReference>